<evidence type="ECO:0000256" key="4">
    <source>
        <dbReference type="ARBA" id="ARBA00022714"/>
    </source>
</evidence>
<keyword evidence="3" id="KW-0813">Transport</keyword>
<dbReference type="NCBIfam" id="TIGR02007">
    <property type="entry name" value="fdx_isc"/>
    <property type="match status" value="1"/>
</dbReference>
<keyword evidence="6" id="KW-0249">Electron transport</keyword>
<reference evidence="12" key="1">
    <citation type="submission" date="2017-01" db="EMBL/GenBank/DDBJ databases">
        <authorList>
            <person name="Varghese N."/>
            <person name="Submissions S."/>
        </authorList>
    </citation>
    <scope>NUCLEOTIDE SEQUENCE [LARGE SCALE GENOMIC DNA]</scope>
    <source>
        <strain evidence="12">ATCC 51758</strain>
    </source>
</reference>
<dbReference type="EMBL" id="FTMD01000016">
    <property type="protein sequence ID" value="SIR45937.1"/>
    <property type="molecule type" value="Genomic_DNA"/>
</dbReference>
<dbReference type="RefSeq" id="WP_076603820.1">
    <property type="nucleotide sequence ID" value="NZ_FTMD01000016.1"/>
</dbReference>
<dbReference type="GO" id="GO:0009055">
    <property type="term" value="F:electron transfer activity"/>
    <property type="evidence" value="ECO:0007669"/>
    <property type="project" value="InterPro"/>
</dbReference>
<dbReference type="GO" id="GO:0051537">
    <property type="term" value="F:2 iron, 2 sulfur cluster binding"/>
    <property type="evidence" value="ECO:0007669"/>
    <property type="project" value="UniProtKB-KW"/>
</dbReference>
<dbReference type="PROSITE" id="PS51085">
    <property type="entry name" value="2FE2S_FER_2"/>
    <property type="match status" value="1"/>
</dbReference>
<dbReference type="OrthoDB" id="9793027at2"/>
<gene>
    <name evidence="11" type="ORF">SAMN05421829_11634</name>
</gene>
<dbReference type="InterPro" id="IPR011536">
    <property type="entry name" value="Fdx_isc"/>
</dbReference>
<dbReference type="GO" id="GO:0140647">
    <property type="term" value="P:P450-containing electron transport chain"/>
    <property type="evidence" value="ECO:0007669"/>
    <property type="project" value="InterPro"/>
</dbReference>
<dbReference type="Gene3D" id="3.10.20.30">
    <property type="match status" value="1"/>
</dbReference>
<keyword evidence="5" id="KW-0479">Metal-binding</keyword>
<feature type="domain" description="2Fe-2S ferredoxin-type" evidence="10">
    <location>
        <begin position="2"/>
        <end position="104"/>
    </location>
</feature>
<keyword evidence="7" id="KW-0408">Iron</keyword>
<dbReference type="PANTHER" id="PTHR23426">
    <property type="entry name" value="FERREDOXIN/ADRENODOXIN"/>
    <property type="match status" value="1"/>
</dbReference>
<dbReference type="GO" id="GO:0005829">
    <property type="term" value="C:cytosol"/>
    <property type="evidence" value="ECO:0007669"/>
    <property type="project" value="TreeGrafter"/>
</dbReference>
<evidence type="ECO:0000256" key="9">
    <source>
        <dbReference type="ARBA" id="ARBA00034078"/>
    </source>
</evidence>
<evidence type="ECO:0000313" key="11">
    <source>
        <dbReference type="EMBL" id="SIR45937.1"/>
    </source>
</evidence>
<accession>A0A1N7B3T8</accession>
<evidence type="ECO:0000256" key="2">
    <source>
        <dbReference type="ARBA" id="ARBA00019395"/>
    </source>
</evidence>
<dbReference type="AlphaFoldDB" id="A0A1N7B3T8"/>
<evidence type="ECO:0000256" key="8">
    <source>
        <dbReference type="ARBA" id="ARBA00023014"/>
    </source>
</evidence>
<dbReference type="InterPro" id="IPR012675">
    <property type="entry name" value="Beta-grasp_dom_sf"/>
</dbReference>
<dbReference type="Proteomes" id="UP000186819">
    <property type="component" value="Unassembled WGS sequence"/>
</dbReference>
<dbReference type="CDD" id="cd00207">
    <property type="entry name" value="fer2"/>
    <property type="match status" value="1"/>
</dbReference>
<evidence type="ECO:0000256" key="7">
    <source>
        <dbReference type="ARBA" id="ARBA00023004"/>
    </source>
</evidence>
<name>A0A1N7B3T8_9RHOO</name>
<keyword evidence="4" id="KW-0001">2Fe-2S</keyword>
<evidence type="ECO:0000256" key="6">
    <source>
        <dbReference type="ARBA" id="ARBA00022982"/>
    </source>
</evidence>
<dbReference type="PROSITE" id="PS00814">
    <property type="entry name" value="ADX"/>
    <property type="match status" value="1"/>
</dbReference>
<proteinExistence type="inferred from homology"/>
<organism evidence="11 12">
    <name type="scientific">Aromatoleum tolulyticum</name>
    <dbReference type="NCBI Taxonomy" id="34027"/>
    <lineage>
        <taxon>Bacteria</taxon>
        <taxon>Pseudomonadati</taxon>
        <taxon>Pseudomonadota</taxon>
        <taxon>Betaproteobacteria</taxon>
        <taxon>Rhodocyclales</taxon>
        <taxon>Rhodocyclaceae</taxon>
        <taxon>Aromatoleum</taxon>
    </lineage>
</organism>
<dbReference type="InterPro" id="IPR018298">
    <property type="entry name" value="Adrenodoxin_Fe-S_BS"/>
</dbReference>
<dbReference type="PRINTS" id="PR00355">
    <property type="entry name" value="ADRENODOXIN"/>
</dbReference>
<dbReference type="Pfam" id="PF00111">
    <property type="entry name" value="Fer2"/>
    <property type="match status" value="1"/>
</dbReference>
<evidence type="ECO:0000313" key="12">
    <source>
        <dbReference type="Proteomes" id="UP000186819"/>
    </source>
</evidence>
<dbReference type="InterPro" id="IPR036010">
    <property type="entry name" value="2Fe-2S_ferredoxin-like_sf"/>
</dbReference>
<evidence type="ECO:0000256" key="5">
    <source>
        <dbReference type="ARBA" id="ARBA00022723"/>
    </source>
</evidence>
<keyword evidence="8" id="KW-0411">Iron-sulfur</keyword>
<dbReference type="STRING" id="34027.SAMN05421829_11634"/>
<evidence type="ECO:0000256" key="1">
    <source>
        <dbReference type="ARBA" id="ARBA00010914"/>
    </source>
</evidence>
<evidence type="ECO:0000256" key="3">
    <source>
        <dbReference type="ARBA" id="ARBA00022448"/>
    </source>
</evidence>
<protein>
    <recommendedName>
        <fullName evidence="2">2Fe-2S ferredoxin</fullName>
    </recommendedName>
</protein>
<keyword evidence="12" id="KW-1185">Reference proteome</keyword>
<dbReference type="GO" id="GO:0046872">
    <property type="term" value="F:metal ion binding"/>
    <property type="evidence" value="ECO:0007669"/>
    <property type="project" value="UniProtKB-KW"/>
</dbReference>
<evidence type="ECO:0000259" key="10">
    <source>
        <dbReference type="PROSITE" id="PS51085"/>
    </source>
</evidence>
<comment type="cofactor">
    <cofactor evidence="9">
        <name>[2Fe-2S] cluster</name>
        <dbReference type="ChEBI" id="CHEBI:190135"/>
    </cofactor>
</comment>
<comment type="similarity">
    <text evidence="1">Belongs to the adrenodoxin/putidaredoxin family.</text>
</comment>
<dbReference type="InterPro" id="IPR001055">
    <property type="entry name" value="Adrenodoxin-like"/>
</dbReference>
<dbReference type="InterPro" id="IPR001041">
    <property type="entry name" value="2Fe-2S_ferredoxin-type"/>
</dbReference>
<dbReference type="SUPFAM" id="SSF54292">
    <property type="entry name" value="2Fe-2S ferredoxin-like"/>
    <property type="match status" value="1"/>
</dbReference>
<sequence length="118" mass="12770">MPRITLLPHATLSPEGAVFEARSGAFLCDALLRQGVALEHACEKSCACATCHVVIREGFASLAPASPDEEDQLDRAWGLEAQSRLACQVVIRSDDLVVELPRYSRNLAREAHDGGSVR</sequence>
<dbReference type="PANTHER" id="PTHR23426:SF65">
    <property type="entry name" value="FERREDOXIN-2, MITOCHONDRIAL"/>
    <property type="match status" value="1"/>
</dbReference>